<evidence type="ECO:0000313" key="3">
    <source>
        <dbReference type="Proteomes" id="UP000186373"/>
    </source>
</evidence>
<reference evidence="3" key="1">
    <citation type="submission" date="2017-01" db="EMBL/GenBank/DDBJ databases">
        <authorList>
            <person name="Varghese N."/>
            <person name="Submissions S."/>
        </authorList>
    </citation>
    <scope>NUCLEOTIDE SEQUENCE [LARGE SCALE GENOMIC DNA]</scope>
    <source>
        <strain evidence="3">DSM 17126</strain>
    </source>
</reference>
<dbReference type="EMBL" id="FTNY01000003">
    <property type="protein sequence ID" value="SIS35956.1"/>
    <property type="molecule type" value="Genomic_DNA"/>
</dbReference>
<dbReference type="Pfam" id="PF18451">
    <property type="entry name" value="CdiA_C"/>
    <property type="match status" value="1"/>
</dbReference>
<sequence>MVHFLWSWMLLPLWRVLEEKEELILMLLVPLEIENEAAEILAKNGFDIEQNPKKSGTLKNPDYKIEGEVFDCYSPSKRTRVRNIWSEVGGKILKEQSNRVILNLKIWEGDIVKLQQQFLEWEIEGLEEVMYITREGKINHLTIKK</sequence>
<evidence type="ECO:0000259" key="1">
    <source>
        <dbReference type="Pfam" id="PF18451"/>
    </source>
</evidence>
<organism evidence="2 3">
    <name type="scientific">Chryseobacterium shigense</name>
    <dbReference type="NCBI Taxonomy" id="297244"/>
    <lineage>
        <taxon>Bacteria</taxon>
        <taxon>Pseudomonadati</taxon>
        <taxon>Bacteroidota</taxon>
        <taxon>Flavobacteriia</taxon>
        <taxon>Flavobacteriales</taxon>
        <taxon>Weeksellaceae</taxon>
        <taxon>Chryseobacterium group</taxon>
        <taxon>Chryseobacterium</taxon>
    </lineage>
</organism>
<dbReference type="InterPro" id="IPR040559">
    <property type="entry name" value="CdiA_C"/>
</dbReference>
<dbReference type="InterPro" id="IPR033806">
    <property type="entry name" value="CDI_toxin_Bp1026b-like"/>
</dbReference>
<keyword evidence="3" id="KW-1185">Reference proteome</keyword>
<dbReference type="AlphaFoldDB" id="A0A1N7IG05"/>
<name>A0A1N7IG05_9FLAO</name>
<protein>
    <submittedName>
        <fullName evidence="2">Filamentous hemagglutinin</fullName>
    </submittedName>
</protein>
<feature type="domain" description="tRNA nuclease CdiA C-terminal" evidence="1">
    <location>
        <begin position="59"/>
        <end position="138"/>
    </location>
</feature>
<dbReference type="Gene3D" id="3.40.1350.120">
    <property type="match status" value="1"/>
</dbReference>
<accession>A0A1N7IG05</accession>
<dbReference type="Proteomes" id="UP000186373">
    <property type="component" value="Unassembled WGS sequence"/>
</dbReference>
<evidence type="ECO:0000313" key="2">
    <source>
        <dbReference type="EMBL" id="SIS35956.1"/>
    </source>
</evidence>
<proteinExistence type="predicted"/>
<dbReference type="GO" id="GO:0004549">
    <property type="term" value="F:tRNA-specific ribonuclease activity"/>
    <property type="evidence" value="ECO:0007669"/>
    <property type="project" value="InterPro"/>
</dbReference>
<gene>
    <name evidence="2" type="ORF">SAMN05421639_103587</name>
</gene>
<dbReference type="CDD" id="cd13442">
    <property type="entry name" value="CDI_toxin_Bp1026b-like"/>
    <property type="match status" value="1"/>
</dbReference>